<keyword evidence="1" id="KW-1133">Transmembrane helix</keyword>
<reference evidence="2 3" key="1">
    <citation type="submission" date="2015-06" db="EMBL/GenBank/DDBJ databases">
        <title>Cloning and characterization of the uncialamcin biosynthetic gene cluster.</title>
        <authorList>
            <person name="Yan X."/>
            <person name="Huang T."/>
            <person name="Ge H."/>
            <person name="Shen B."/>
        </authorList>
    </citation>
    <scope>NUCLEOTIDE SEQUENCE [LARGE SCALE GENOMIC DNA]</scope>
    <source>
        <strain evidence="2 3">DCA2648</strain>
    </source>
</reference>
<dbReference type="STRING" id="1048205.AB852_05585"/>
<dbReference type="AlphaFoldDB" id="A0A1Q4VG47"/>
<feature type="transmembrane region" description="Helical" evidence="1">
    <location>
        <begin position="94"/>
        <end position="119"/>
    </location>
</feature>
<protein>
    <recommendedName>
        <fullName evidence="4">Integral membrane protein</fullName>
    </recommendedName>
</protein>
<organism evidence="2 3">
    <name type="scientific">Streptomyces uncialis</name>
    <dbReference type="NCBI Taxonomy" id="1048205"/>
    <lineage>
        <taxon>Bacteria</taxon>
        <taxon>Bacillati</taxon>
        <taxon>Actinomycetota</taxon>
        <taxon>Actinomycetes</taxon>
        <taxon>Kitasatosporales</taxon>
        <taxon>Streptomycetaceae</taxon>
        <taxon>Streptomyces</taxon>
    </lineage>
</organism>
<feature type="transmembrane region" description="Helical" evidence="1">
    <location>
        <begin position="61"/>
        <end position="82"/>
    </location>
</feature>
<keyword evidence="3" id="KW-1185">Reference proteome</keyword>
<evidence type="ECO:0000256" key="1">
    <source>
        <dbReference type="SAM" id="Phobius"/>
    </source>
</evidence>
<keyword evidence="1" id="KW-0812">Transmembrane</keyword>
<sequence>MKTRPGQAGEEPGPPADGPSGTLAGCLVAILAGAVGLTVWLHGARPGIRGGFEGERDLSLVYGELPLMLFGVPALTLTVWSVSRAALRDRLAPFPRAAVLVAVVGATLALLGWLCLLWLESRVTFFDHPPW</sequence>
<dbReference type="Proteomes" id="UP000186455">
    <property type="component" value="Unassembled WGS sequence"/>
</dbReference>
<gene>
    <name evidence="2" type="ORF">AB852_05585</name>
</gene>
<evidence type="ECO:0000313" key="2">
    <source>
        <dbReference type="EMBL" id="OKH96758.1"/>
    </source>
</evidence>
<evidence type="ECO:0000313" key="3">
    <source>
        <dbReference type="Proteomes" id="UP000186455"/>
    </source>
</evidence>
<accession>A0A1Q4VG47</accession>
<evidence type="ECO:0008006" key="4">
    <source>
        <dbReference type="Google" id="ProtNLM"/>
    </source>
</evidence>
<feature type="transmembrane region" description="Helical" evidence="1">
    <location>
        <begin position="21"/>
        <end position="41"/>
    </location>
</feature>
<dbReference type="EMBL" id="LFBV01000001">
    <property type="protein sequence ID" value="OKH96758.1"/>
    <property type="molecule type" value="Genomic_DNA"/>
</dbReference>
<name>A0A1Q4VG47_9ACTN</name>
<keyword evidence="1" id="KW-0472">Membrane</keyword>
<proteinExistence type="predicted"/>
<comment type="caution">
    <text evidence="2">The sequence shown here is derived from an EMBL/GenBank/DDBJ whole genome shotgun (WGS) entry which is preliminary data.</text>
</comment>